<comment type="similarity">
    <text evidence="2">Belongs to the p53 family.</text>
</comment>
<evidence type="ECO:0000256" key="4">
    <source>
        <dbReference type="ARBA" id="ARBA00022723"/>
    </source>
</evidence>
<dbReference type="AlphaFoldDB" id="A0A6I8VDK0"/>
<keyword evidence="10" id="KW-0539">Nucleus</keyword>
<dbReference type="GO" id="GO:0005634">
    <property type="term" value="C:nucleus"/>
    <property type="evidence" value="ECO:0007669"/>
    <property type="project" value="UniProtKB-SubCell"/>
</dbReference>
<dbReference type="Proteomes" id="UP000001819">
    <property type="component" value="Chromosome 2"/>
</dbReference>
<evidence type="ECO:0000256" key="7">
    <source>
        <dbReference type="ARBA" id="ARBA00023125"/>
    </source>
</evidence>
<keyword evidence="4 11" id="KW-0479">Metal-binding</keyword>
<feature type="domain" description="Transcription factor p53 C-terminal Drosophila" evidence="14">
    <location>
        <begin position="594"/>
        <end position="658"/>
    </location>
</feature>
<name>A0A6I8VDK0_DROPS</name>
<dbReference type="InterPro" id="IPR038163">
    <property type="entry name" value="Dro_p53_C_sf"/>
</dbReference>
<comment type="subcellular location">
    <subcellularLocation>
        <location evidence="1">Nucleus</location>
    </subcellularLocation>
</comment>
<keyword evidence="8" id="KW-0010">Activator</keyword>
<dbReference type="FunCoup" id="A0A6I8VDK0">
    <property type="interactions" value="575"/>
</dbReference>
<dbReference type="InterPro" id="IPR008967">
    <property type="entry name" value="p53-like_TF_DNA-bd_sf"/>
</dbReference>
<dbReference type="ExpressionAtlas" id="A0A6I8VDK0">
    <property type="expression patterns" value="baseline"/>
</dbReference>
<evidence type="ECO:0000313" key="16">
    <source>
        <dbReference type="RefSeq" id="XP_015038892.2"/>
    </source>
</evidence>
<feature type="compositionally biased region" description="Acidic residues" evidence="12">
    <location>
        <begin position="295"/>
        <end position="304"/>
    </location>
</feature>
<dbReference type="Gene3D" id="6.10.280.60">
    <property type="entry name" value="Transcription factor p53, C-terminal domain"/>
    <property type="match status" value="1"/>
</dbReference>
<evidence type="ECO:0000256" key="3">
    <source>
        <dbReference type="ARBA" id="ARBA00022703"/>
    </source>
</evidence>
<sequence length="659" mass="72522">MTSMLTCRFSLVYNLKMSLKRTSSVTMTLEQNACGVARTSSQTLIKFVQDNDGFFTNGSQLISSSTVSQATYTWTPVLEVAAVAQQYEESVITGGGQNMNNNVVFYNQSGHMVNTMADVYASSNINYGGLAHVPQTIQTYSVAAANDIQEEYFHNGGYNINNSGVTYNQSGQNASRTSDVFGSGIIAVPNVPVLPGAYFSNGGQQVYNGGNLAANCVNQNNNVIQQNACSLTIPATVEGAGAPIAVSVNGKSLTYVGQNRAAVAVYKREDAVNGLHAANADSSVGSAASTVEDGAINEESDEPTDLTTEPMAFLQGLNSGNLMQFSQQSVLREMILQDLQCQSNSLPKLESHNVGGYNFSMDLKEPPKSHWVYSDLLNKLYIRMEKTFNVDVQFKSIMPIQPLNLRVFLCFNKDVSGAVLRCQNHLSTEPVTHHNFKMRESLLRCENPRTTYCGSAQGKGISERYSVLVPLNLSRSGSRNGGLIRQTLAFKFVCQNSCLGRKETSLIFCLENSSGDILAQNFIGVKICTCPKRDCTQEVRHFRGENEKKRKSLATSDNEDDNDVMPAKIRRRTVSCKQETESNDGHDADYLPNDWEVSRTFDGQYRLAITCPKKEWLLQNIEGMIKESAAEVLRSPTKPNLRHYANNLLNLKKRALDLL</sequence>
<evidence type="ECO:0000256" key="6">
    <source>
        <dbReference type="ARBA" id="ARBA00023015"/>
    </source>
</evidence>
<feature type="binding site" evidence="11">
    <location>
        <position position="425"/>
    </location>
    <ligand>
        <name>Zn(2+)</name>
        <dbReference type="ChEBI" id="CHEBI:29105"/>
    </ligand>
</feature>
<dbReference type="GO" id="GO:0046872">
    <property type="term" value="F:metal ion binding"/>
    <property type="evidence" value="ECO:0007669"/>
    <property type="project" value="UniProtKB-KW"/>
</dbReference>
<evidence type="ECO:0000259" key="14">
    <source>
        <dbReference type="Pfam" id="PF11619"/>
    </source>
</evidence>
<dbReference type="InterPro" id="IPR024631">
    <property type="entry name" value="p53_C_Drosophila"/>
</dbReference>
<reference evidence="15" key="1">
    <citation type="submission" date="2024-06" db="UniProtKB">
        <authorList>
            <consortium name="RefSeq"/>
        </authorList>
    </citation>
    <scope>NUCLEOTIDE SEQUENCE [LARGE SCALE GENOMIC DNA]</scope>
    <source>
        <strain evidence="15">MV2-25</strain>
    </source>
</reference>
<dbReference type="PANTHER" id="PTHR11447:SF16">
    <property type="entry name" value="P53 PROTEIN LONG FORM VARIANT 1"/>
    <property type="match status" value="1"/>
</dbReference>
<dbReference type="CDD" id="cd08367">
    <property type="entry name" value="P53"/>
    <property type="match status" value="1"/>
</dbReference>
<dbReference type="InParanoid" id="A0A6I8VDK0"/>
<keyword evidence="15" id="KW-1185">Reference proteome</keyword>
<dbReference type="PANTHER" id="PTHR11447">
    <property type="entry name" value="CELLULAR TUMOR ANTIGEN P53"/>
    <property type="match status" value="1"/>
</dbReference>
<protein>
    <submittedName>
        <fullName evidence="16">Uncharacterized protein p53 isoform X1</fullName>
    </submittedName>
</protein>
<feature type="domain" description="p53 DNA-binding" evidence="13">
    <location>
        <begin position="350"/>
        <end position="538"/>
    </location>
</feature>
<proteinExistence type="inferred from homology"/>
<dbReference type="Pfam" id="PF00870">
    <property type="entry name" value="P53"/>
    <property type="match status" value="1"/>
</dbReference>
<evidence type="ECO:0000256" key="12">
    <source>
        <dbReference type="SAM" id="MobiDB-lite"/>
    </source>
</evidence>
<dbReference type="InterPro" id="IPR002117">
    <property type="entry name" value="p53_tumour_suppressor"/>
</dbReference>
<dbReference type="GO" id="GO:0000981">
    <property type="term" value="F:DNA-binding transcription factor activity, RNA polymerase II-specific"/>
    <property type="evidence" value="ECO:0007669"/>
    <property type="project" value="TreeGrafter"/>
</dbReference>
<dbReference type="InterPro" id="IPR012346">
    <property type="entry name" value="p53/RUNT-type_TF_DNA-bd_sf"/>
</dbReference>
<evidence type="ECO:0000259" key="13">
    <source>
        <dbReference type="Pfam" id="PF00870"/>
    </source>
</evidence>
<keyword evidence="7" id="KW-0238">DNA-binding</keyword>
<accession>A0A6I8VDK0</accession>
<dbReference type="RefSeq" id="XP_015038892.2">
    <property type="nucleotide sequence ID" value="XM_015183406.2"/>
</dbReference>
<evidence type="ECO:0000256" key="11">
    <source>
        <dbReference type="PIRSR" id="PIRSR602117-1"/>
    </source>
</evidence>
<evidence type="ECO:0000256" key="5">
    <source>
        <dbReference type="ARBA" id="ARBA00022833"/>
    </source>
</evidence>
<dbReference type="InterPro" id="IPR011615">
    <property type="entry name" value="p53_DNA-bd"/>
</dbReference>
<keyword evidence="3" id="KW-0053">Apoptosis</keyword>
<dbReference type="Pfam" id="PF11619">
    <property type="entry name" value="P53_C"/>
    <property type="match status" value="1"/>
</dbReference>
<organism evidence="15 16">
    <name type="scientific">Drosophila pseudoobscura pseudoobscura</name>
    <name type="common">Fruit fly</name>
    <dbReference type="NCBI Taxonomy" id="46245"/>
    <lineage>
        <taxon>Eukaryota</taxon>
        <taxon>Metazoa</taxon>
        <taxon>Ecdysozoa</taxon>
        <taxon>Arthropoda</taxon>
        <taxon>Hexapoda</taxon>
        <taxon>Insecta</taxon>
        <taxon>Pterygota</taxon>
        <taxon>Neoptera</taxon>
        <taxon>Endopterygota</taxon>
        <taxon>Diptera</taxon>
        <taxon>Brachycera</taxon>
        <taxon>Muscomorpha</taxon>
        <taxon>Ephydroidea</taxon>
        <taxon>Drosophilidae</taxon>
        <taxon>Drosophila</taxon>
        <taxon>Sophophora</taxon>
    </lineage>
</organism>
<keyword evidence="6" id="KW-0805">Transcription regulation</keyword>
<feature type="region of interest" description="Disordered" evidence="12">
    <location>
        <begin position="285"/>
        <end position="305"/>
    </location>
</feature>
<evidence type="ECO:0000256" key="2">
    <source>
        <dbReference type="ARBA" id="ARBA00006167"/>
    </source>
</evidence>
<evidence type="ECO:0000256" key="1">
    <source>
        <dbReference type="ARBA" id="ARBA00004123"/>
    </source>
</evidence>
<dbReference type="GO" id="GO:0000978">
    <property type="term" value="F:RNA polymerase II cis-regulatory region sequence-specific DNA binding"/>
    <property type="evidence" value="ECO:0007669"/>
    <property type="project" value="TreeGrafter"/>
</dbReference>
<dbReference type="SUPFAM" id="SSF49417">
    <property type="entry name" value="p53-like transcription factors"/>
    <property type="match status" value="1"/>
</dbReference>
<gene>
    <name evidence="16" type="primary">p53</name>
</gene>
<evidence type="ECO:0000256" key="9">
    <source>
        <dbReference type="ARBA" id="ARBA00023163"/>
    </source>
</evidence>
<comment type="cofactor">
    <cofactor evidence="11">
        <name>Zn(2+)</name>
        <dbReference type="ChEBI" id="CHEBI:29105"/>
    </cofactor>
    <text evidence="11">Binds 1 zinc ion per subunit.</text>
</comment>
<keyword evidence="5 11" id="KW-0862">Zinc</keyword>
<evidence type="ECO:0000256" key="10">
    <source>
        <dbReference type="ARBA" id="ARBA00023242"/>
    </source>
</evidence>
<evidence type="ECO:0000313" key="15">
    <source>
        <dbReference type="Proteomes" id="UP000001819"/>
    </source>
</evidence>
<feature type="binding site" evidence="11">
    <location>
        <position position="422"/>
    </location>
    <ligand>
        <name>Zn(2+)</name>
        <dbReference type="ChEBI" id="CHEBI:29105"/>
    </ligand>
</feature>
<dbReference type="GO" id="GO:0006915">
    <property type="term" value="P:apoptotic process"/>
    <property type="evidence" value="ECO:0007669"/>
    <property type="project" value="UniProtKB-KW"/>
</dbReference>
<reference evidence="16" key="2">
    <citation type="submission" date="2025-08" db="UniProtKB">
        <authorList>
            <consortium name="RefSeq"/>
        </authorList>
    </citation>
    <scope>IDENTIFICATION</scope>
    <source>
        <strain evidence="16">MV-25-SWS-2005</strain>
        <tissue evidence="16">Whole body</tissue>
    </source>
</reference>
<dbReference type="Gene3D" id="2.60.40.720">
    <property type="match status" value="1"/>
</dbReference>
<keyword evidence="9" id="KW-0804">Transcription</keyword>
<feature type="binding site" evidence="11">
    <location>
        <position position="498"/>
    </location>
    <ligand>
        <name>Zn(2+)</name>
        <dbReference type="ChEBI" id="CHEBI:29105"/>
    </ligand>
</feature>
<evidence type="ECO:0000256" key="8">
    <source>
        <dbReference type="ARBA" id="ARBA00023159"/>
    </source>
</evidence>
<feature type="binding site" evidence="11">
    <location>
        <position position="494"/>
    </location>
    <ligand>
        <name>Zn(2+)</name>
        <dbReference type="ChEBI" id="CHEBI:29105"/>
    </ligand>
</feature>